<organism evidence="1 2">
    <name type="scientific">Persea americana</name>
    <name type="common">Avocado</name>
    <dbReference type="NCBI Taxonomy" id="3435"/>
    <lineage>
        <taxon>Eukaryota</taxon>
        <taxon>Viridiplantae</taxon>
        <taxon>Streptophyta</taxon>
        <taxon>Embryophyta</taxon>
        <taxon>Tracheophyta</taxon>
        <taxon>Spermatophyta</taxon>
        <taxon>Magnoliopsida</taxon>
        <taxon>Magnoliidae</taxon>
        <taxon>Laurales</taxon>
        <taxon>Lauraceae</taxon>
        <taxon>Persea</taxon>
    </lineage>
</organism>
<dbReference type="Proteomes" id="UP001234297">
    <property type="component" value="Chromosome 1"/>
</dbReference>
<gene>
    <name evidence="1" type="ORF">MRB53_000918</name>
</gene>
<accession>A0ACC2MQJ2</accession>
<name>A0ACC2MQJ2_PERAE</name>
<reference evidence="1 2" key="1">
    <citation type="journal article" date="2022" name="Hortic Res">
        <title>A haplotype resolved chromosomal level avocado genome allows analysis of novel avocado genes.</title>
        <authorList>
            <person name="Nath O."/>
            <person name="Fletcher S.J."/>
            <person name="Hayward A."/>
            <person name="Shaw L.M."/>
            <person name="Masouleh A.K."/>
            <person name="Furtado A."/>
            <person name="Henry R.J."/>
            <person name="Mitter N."/>
        </authorList>
    </citation>
    <scope>NUCLEOTIDE SEQUENCE [LARGE SCALE GENOMIC DNA]</scope>
    <source>
        <strain evidence="2">cv. Hass</strain>
    </source>
</reference>
<evidence type="ECO:0000313" key="2">
    <source>
        <dbReference type="Proteomes" id="UP001234297"/>
    </source>
</evidence>
<dbReference type="EMBL" id="CM056809">
    <property type="protein sequence ID" value="KAJ8647895.1"/>
    <property type="molecule type" value="Genomic_DNA"/>
</dbReference>
<comment type="caution">
    <text evidence="1">The sequence shown here is derived from an EMBL/GenBank/DDBJ whole genome shotgun (WGS) entry which is preliminary data.</text>
</comment>
<proteinExistence type="predicted"/>
<evidence type="ECO:0000313" key="1">
    <source>
        <dbReference type="EMBL" id="KAJ8647895.1"/>
    </source>
</evidence>
<sequence>MILVESLPSMEVVNGFPARMKLERAFPLARSVELAELMARDRWRHGRLLQGGVVNFPVEGSSNPFTAGLYITRVKLGTPPKDFIVQIDTGSDILWVTCNPCDSCPKSSGIISELTSFSPQGSSTAAPIGCSDKICTSTIQTAEAPCSSGSTNSQCSYSFVYGDGSGTSGYYVSDNLYFDTVVGDASTANSSASIVFGCSNSQTGDLTKPDRAVDGIFGFGQHDLSVISQLSSQGITPKVFSHCLKGSKEGGGILVLGEIIEPGIVYTPLVQSQPHYNLNLQSIAVNGQILSIDPAVFATSSNRGTIIDTGTTLTYLVEEAYAPFVNAITAAVSQSAHYLPSKGSYCFWISGSVNEIFPSVTLNFQGGASMILKPEDYLLQQELFNSAAVWCIGWQTVQGQGMTILGDLVLKDKIFVYDLAGQRIGWGNYDCSLSVNVSTSSSKSEFVNTGQMSVSSSSSRGENVVMFSFICMDVLQNLV</sequence>
<protein>
    <submittedName>
        <fullName evidence="1">Uncharacterized protein</fullName>
    </submittedName>
</protein>
<keyword evidence="2" id="KW-1185">Reference proteome</keyword>